<feature type="transmembrane region" description="Helical" evidence="7">
    <location>
        <begin position="50"/>
        <end position="76"/>
    </location>
</feature>
<dbReference type="AlphaFoldDB" id="A0A5Q0BHQ6"/>
<dbReference type="InterPro" id="IPR003594">
    <property type="entry name" value="HATPase_dom"/>
</dbReference>
<dbReference type="SUPFAM" id="SSF52172">
    <property type="entry name" value="CheY-like"/>
    <property type="match status" value="1"/>
</dbReference>
<keyword evidence="3 6" id="KW-0597">Phosphoprotein</keyword>
<evidence type="ECO:0000313" key="11">
    <source>
        <dbReference type="Proteomes" id="UP000325755"/>
    </source>
</evidence>
<dbReference type="Pfam" id="PF02518">
    <property type="entry name" value="HATPase_c"/>
    <property type="match status" value="1"/>
</dbReference>
<keyword evidence="5" id="KW-0418">Kinase</keyword>
<feature type="transmembrane region" description="Helical" evidence="7">
    <location>
        <begin position="330"/>
        <end position="352"/>
    </location>
</feature>
<evidence type="ECO:0000256" key="5">
    <source>
        <dbReference type="ARBA" id="ARBA00022777"/>
    </source>
</evidence>
<feature type="modified residue" description="4-aspartylphosphate" evidence="6">
    <location>
        <position position="667"/>
    </location>
</feature>
<dbReference type="PROSITE" id="PS50110">
    <property type="entry name" value="RESPONSE_REGULATORY"/>
    <property type="match status" value="1"/>
</dbReference>
<dbReference type="InterPro" id="IPR005467">
    <property type="entry name" value="His_kinase_dom"/>
</dbReference>
<organism evidence="10 11">
    <name type="scientific">Candidatus Methylospira mobilis</name>
    <dbReference type="NCBI Taxonomy" id="1808979"/>
    <lineage>
        <taxon>Bacteria</taxon>
        <taxon>Pseudomonadati</taxon>
        <taxon>Pseudomonadota</taxon>
        <taxon>Gammaproteobacteria</taxon>
        <taxon>Methylococcales</taxon>
        <taxon>Methylococcaceae</taxon>
        <taxon>Candidatus Methylospira</taxon>
    </lineage>
</organism>
<keyword evidence="7" id="KW-1133">Transmembrane helix</keyword>
<dbReference type="SMART" id="SM00388">
    <property type="entry name" value="HisKA"/>
    <property type="match status" value="1"/>
</dbReference>
<evidence type="ECO:0000313" key="10">
    <source>
        <dbReference type="EMBL" id="QFY42652.1"/>
    </source>
</evidence>
<dbReference type="CDD" id="cd00156">
    <property type="entry name" value="REC"/>
    <property type="match status" value="1"/>
</dbReference>
<dbReference type="Pfam" id="PF00072">
    <property type="entry name" value="Response_reg"/>
    <property type="match status" value="1"/>
</dbReference>
<evidence type="ECO:0000256" key="7">
    <source>
        <dbReference type="SAM" id="Phobius"/>
    </source>
</evidence>
<accession>A0A5Q0BHQ6</accession>
<dbReference type="CDD" id="cd00082">
    <property type="entry name" value="HisKA"/>
    <property type="match status" value="1"/>
</dbReference>
<dbReference type="SMART" id="SM00387">
    <property type="entry name" value="HATPase_c"/>
    <property type="match status" value="1"/>
</dbReference>
<dbReference type="CDD" id="cd12914">
    <property type="entry name" value="PDC1_DGC_like"/>
    <property type="match status" value="1"/>
</dbReference>
<dbReference type="PRINTS" id="PR00344">
    <property type="entry name" value="BCTRLSENSOR"/>
</dbReference>
<dbReference type="InterPro" id="IPR001789">
    <property type="entry name" value="Sig_transdc_resp-reg_receiver"/>
</dbReference>
<dbReference type="Gene3D" id="1.10.287.130">
    <property type="match status" value="1"/>
</dbReference>
<evidence type="ECO:0000259" key="9">
    <source>
        <dbReference type="PROSITE" id="PS50110"/>
    </source>
</evidence>
<dbReference type="InParanoid" id="A0A5Q0BHQ6"/>
<gene>
    <name evidence="10" type="ORF">F6R98_08470</name>
</gene>
<dbReference type="PROSITE" id="PS50109">
    <property type="entry name" value="HIS_KIN"/>
    <property type="match status" value="1"/>
</dbReference>
<dbReference type="InterPro" id="IPR036890">
    <property type="entry name" value="HATPase_C_sf"/>
</dbReference>
<evidence type="ECO:0000256" key="4">
    <source>
        <dbReference type="ARBA" id="ARBA00022679"/>
    </source>
</evidence>
<dbReference type="Gene3D" id="3.30.450.20">
    <property type="entry name" value="PAS domain"/>
    <property type="match status" value="2"/>
</dbReference>
<keyword evidence="11" id="KW-1185">Reference proteome</keyword>
<keyword evidence="7" id="KW-0812">Transmembrane</keyword>
<dbReference type="SUPFAM" id="SSF47384">
    <property type="entry name" value="Homodimeric domain of signal transducing histidine kinase"/>
    <property type="match status" value="1"/>
</dbReference>
<dbReference type="FunFam" id="3.30.565.10:FF:000049">
    <property type="entry name" value="Two-component sensor histidine kinase"/>
    <property type="match status" value="1"/>
</dbReference>
<dbReference type="Proteomes" id="UP000325755">
    <property type="component" value="Chromosome"/>
</dbReference>
<protein>
    <recommendedName>
        <fullName evidence="2">histidine kinase</fullName>
        <ecNumber evidence="2">2.7.13.3</ecNumber>
    </recommendedName>
</protein>
<dbReference type="InterPro" id="IPR003661">
    <property type="entry name" value="HisK_dim/P_dom"/>
</dbReference>
<sequence length="735" mass="82070">MFRISWSFFRCRAGRKRCSRRAGVDWWAAVSADSIRPVEKRYWLERFRFAIGYAGGAVIPFAVLLIVGSTLAWVAYDEYLLTEETEYKLLEAHARNVDVQVGDILSKIERLLNRIADERLQQGSLQQNAFAAVFDRYRDDIPELEALLMTDASGIIRASTDAAIIGRDVSREPYYTVHFDHGRPPRMFMSRPDKHLLSVTSVAFTLPIVGTNRQFLGIVGVTVGFRFFPSVVQEINADDSASMAVIFNRDGDLLFRRENQQKFFGSNIAATSRAFREHFNAGRLVTRHVFPSSRDGITRLYLVRDVGNSGLSLILTRQLNSVLAKWKRNILIYIVIFALTSVAVVSFAVVATRRKRKILADKDVLAAAKQRAEDASLAKSRFLAAASHDLRQPIYAQGLFLDVLSRTELTAQQRELLTSACAAGNASAELLSKLLDYSRLDAGVIEPQLQTFRLQPILNKLERECESQADAKGLIYRSRETELTVYSDPMLVELILRNLIFNAIRYTDRGGLLVACRKRGVQAVLEVWDTGIGIDRAHQQEIFREFHQLGNPERDRQKGLGLGLAIANGLARTLGHELTLASTPRRGSVFRLFLPIASGPSVDGLHQTRSQAQLLNVRVLVIDDDESVRVGMLCLLRDWGCECEAAESIEEALALARINVPDVVVSDYRLREQRTGLEAIAALRALLGARLPALLITGDTAPDRLREAQASGIPLLHKPVSPSQLYRGLATILPH</sequence>
<dbReference type="OrthoDB" id="9764438at2"/>
<dbReference type="SUPFAM" id="SSF55874">
    <property type="entry name" value="ATPase domain of HSP90 chaperone/DNA topoisomerase II/histidine kinase"/>
    <property type="match status" value="1"/>
</dbReference>
<keyword evidence="7" id="KW-0472">Membrane</keyword>
<dbReference type="InterPro" id="IPR011006">
    <property type="entry name" value="CheY-like_superfamily"/>
</dbReference>
<name>A0A5Q0BHQ6_9GAMM</name>
<reference evidence="10 11" key="1">
    <citation type="submission" date="2019-09" db="EMBL/GenBank/DDBJ databases">
        <title>Ecophysiology of the spiral-shaped methanotroph Methylospira mobilis as revealed by the complete genome sequence.</title>
        <authorList>
            <person name="Oshkin I.Y."/>
            <person name="Dedysh S.N."/>
            <person name="Miroshnikov K."/>
            <person name="Danilova O.V."/>
            <person name="Hakobyan A."/>
            <person name="Liesack W."/>
        </authorList>
    </citation>
    <scope>NUCLEOTIDE SEQUENCE [LARGE SCALE GENOMIC DNA]</scope>
    <source>
        <strain evidence="10 11">Shm1</strain>
    </source>
</reference>
<evidence type="ECO:0000256" key="3">
    <source>
        <dbReference type="ARBA" id="ARBA00022553"/>
    </source>
</evidence>
<dbReference type="GO" id="GO:0000155">
    <property type="term" value="F:phosphorelay sensor kinase activity"/>
    <property type="evidence" value="ECO:0007669"/>
    <property type="project" value="InterPro"/>
</dbReference>
<dbReference type="KEGG" id="mmob:F6R98_08470"/>
<comment type="catalytic activity">
    <reaction evidence="1">
        <text>ATP + protein L-histidine = ADP + protein N-phospho-L-histidine.</text>
        <dbReference type="EC" id="2.7.13.3"/>
    </reaction>
</comment>
<evidence type="ECO:0000259" key="8">
    <source>
        <dbReference type="PROSITE" id="PS50109"/>
    </source>
</evidence>
<feature type="domain" description="Response regulatory" evidence="9">
    <location>
        <begin position="618"/>
        <end position="733"/>
    </location>
</feature>
<dbReference type="Pfam" id="PF00512">
    <property type="entry name" value="HisKA"/>
    <property type="match status" value="1"/>
</dbReference>
<dbReference type="EC" id="2.7.13.3" evidence="2"/>
<dbReference type="GO" id="GO:0009927">
    <property type="term" value="F:histidine phosphotransfer kinase activity"/>
    <property type="evidence" value="ECO:0007669"/>
    <property type="project" value="TreeGrafter"/>
</dbReference>
<dbReference type="Gene3D" id="3.40.50.2300">
    <property type="match status" value="1"/>
</dbReference>
<evidence type="ECO:0000256" key="2">
    <source>
        <dbReference type="ARBA" id="ARBA00012438"/>
    </source>
</evidence>
<dbReference type="PANTHER" id="PTHR43047">
    <property type="entry name" value="TWO-COMPONENT HISTIDINE PROTEIN KINASE"/>
    <property type="match status" value="1"/>
</dbReference>
<dbReference type="SMART" id="SM00448">
    <property type="entry name" value="REC"/>
    <property type="match status" value="1"/>
</dbReference>
<dbReference type="InterPro" id="IPR036097">
    <property type="entry name" value="HisK_dim/P_sf"/>
</dbReference>
<dbReference type="PANTHER" id="PTHR43047:SF9">
    <property type="entry name" value="HISTIDINE KINASE"/>
    <property type="match status" value="1"/>
</dbReference>
<feature type="domain" description="Histidine kinase" evidence="8">
    <location>
        <begin position="385"/>
        <end position="598"/>
    </location>
</feature>
<dbReference type="Gene3D" id="3.30.565.10">
    <property type="entry name" value="Histidine kinase-like ATPase, C-terminal domain"/>
    <property type="match status" value="1"/>
</dbReference>
<proteinExistence type="predicted"/>
<dbReference type="InterPro" id="IPR004358">
    <property type="entry name" value="Sig_transdc_His_kin-like_C"/>
</dbReference>
<evidence type="ECO:0000256" key="6">
    <source>
        <dbReference type="PROSITE-ProRule" id="PRU00169"/>
    </source>
</evidence>
<keyword evidence="4" id="KW-0808">Transferase</keyword>
<dbReference type="GO" id="GO:0005886">
    <property type="term" value="C:plasma membrane"/>
    <property type="evidence" value="ECO:0007669"/>
    <property type="project" value="TreeGrafter"/>
</dbReference>
<evidence type="ECO:0000256" key="1">
    <source>
        <dbReference type="ARBA" id="ARBA00000085"/>
    </source>
</evidence>
<dbReference type="EMBL" id="CP044205">
    <property type="protein sequence ID" value="QFY42652.1"/>
    <property type="molecule type" value="Genomic_DNA"/>
</dbReference>